<dbReference type="EMBL" id="CP053452">
    <property type="protein sequence ID" value="QJW99148.1"/>
    <property type="molecule type" value="Genomic_DNA"/>
</dbReference>
<proteinExistence type="predicted"/>
<accession>A0A6M5YZ65</accession>
<keyword evidence="3" id="KW-1185">Reference proteome</keyword>
<evidence type="ECO:0000313" key="2">
    <source>
        <dbReference type="EMBL" id="QJW99148.1"/>
    </source>
</evidence>
<dbReference type="RefSeq" id="WP_227254522.1">
    <property type="nucleotide sequence ID" value="NZ_CP053452.2"/>
</dbReference>
<protein>
    <submittedName>
        <fullName evidence="2">Uncharacterized protein</fullName>
    </submittedName>
</protein>
<reference evidence="3" key="1">
    <citation type="submission" date="2020-05" db="EMBL/GenBank/DDBJ databases">
        <title>Frigoriglobus tundricola gen. nov., sp. nov., a psychrotolerant cellulolytic planctomycete of the family Gemmataceae with two divergent copies of 16S rRNA gene.</title>
        <authorList>
            <person name="Kulichevskaya I.S."/>
            <person name="Ivanova A.A."/>
            <person name="Naumoff D.G."/>
            <person name="Beletsky A.V."/>
            <person name="Rijpstra W.I.C."/>
            <person name="Sinninghe Damste J.S."/>
            <person name="Mardanov A.V."/>
            <person name="Ravin N.V."/>
            <person name="Dedysh S.N."/>
        </authorList>
    </citation>
    <scope>NUCLEOTIDE SEQUENCE [LARGE SCALE GENOMIC DNA]</scope>
    <source>
        <strain evidence="3">PL17</strain>
    </source>
</reference>
<sequence>MSTPRFTAEELDRLRALAAEWGKIVSKRAFGEDGPGLDVDFRTMEQIATAAAQGLTEGALQQMLQQQAQKVPDESPCPVCGERCPTRTHTRALARKGPRFNRPNGSPTVPPADGTFSLRATLGLDEHAFSSSVIQPHRHGRRTVLLVP</sequence>
<evidence type="ECO:0000256" key="1">
    <source>
        <dbReference type="SAM" id="MobiDB-lite"/>
    </source>
</evidence>
<dbReference type="AlphaFoldDB" id="A0A6M5YZ65"/>
<dbReference type="Proteomes" id="UP000503447">
    <property type="component" value="Chromosome"/>
</dbReference>
<name>A0A6M5YZ65_9BACT</name>
<feature type="region of interest" description="Disordered" evidence="1">
    <location>
        <begin position="92"/>
        <end position="111"/>
    </location>
</feature>
<evidence type="ECO:0000313" key="3">
    <source>
        <dbReference type="Proteomes" id="UP000503447"/>
    </source>
</evidence>
<dbReference type="KEGG" id="ftj:FTUN_6748"/>
<organism evidence="2 3">
    <name type="scientific">Frigoriglobus tundricola</name>
    <dbReference type="NCBI Taxonomy" id="2774151"/>
    <lineage>
        <taxon>Bacteria</taxon>
        <taxon>Pseudomonadati</taxon>
        <taxon>Planctomycetota</taxon>
        <taxon>Planctomycetia</taxon>
        <taxon>Gemmatales</taxon>
        <taxon>Gemmataceae</taxon>
        <taxon>Frigoriglobus</taxon>
    </lineage>
</organism>
<gene>
    <name evidence="2" type="ORF">FTUN_6748</name>
</gene>